<evidence type="ECO:0000313" key="3">
    <source>
        <dbReference type="Proteomes" id="UP001283361"/>
    </source>
</evidence>
<keyword evidence="3" id="KW-1185">Reference proteome</keyword>
<reference evidence="2" key="1">
    <citation type="journal article" date="2023" name="G3 (Bethesda)">
        <title>A reference genome for the long-term kleptoplast-retaining sea slug Elysia crispata morphotype clarki.</title>
        <authorList>
            <person name="Eastman K.E."/>
            <person name="Pendleton A.L."/>
            <person name="Shaikh M.A."/>
            <person name="Suttiyut T."/>
            <person name="Ogas R."/>
            <person name="Tomko P."/>
            <person name="Gavelis G."/>
            <person name="Widhalm J.R."/>
            <person name="Wisecaver J.H."/>
        </authorList>
    </citation>
    <scope>NUCLEOTIDE SEQUENCE</scope>
    <source>
        <strain evidence="2">ECLA1</strain>
    </source>
</reference>
<dbReference type="AlphaFoldDB" id="A0AAE1AKD5"/>
<organism evidence="2 3">
    <name type="scientific">Elysia crispata</name>
    <name type="common">lettuce slug</name>
    <dbReference type="NCBI Taxonomy" id="231223"/>
    <lineage>
        <taxon>Eukaryota</taxon>
        <taxon>Metazoa</taxon>
        <taxon>Spiralia</taxon>
        <taxon>Lophotrochozoa</taxon>
        <taxon>Mollusca</taxon>
        <taxon>Gastropoda</taxon>
        <taxon>Heterobranchia</taxon>
        <taxon>Euthyneura</taxon>
        <taxon>Panpulmonata</taxon>
        <taxon>Sacoglossa</taxon>
        <taxon>Placobranchoidea</taxon>
        <taxon>Plakobranchidae</taxon>
        <taxon>Elysia</taxon>
    </lineage>
</organism>
<feature type="compositionally biased region" description="Polar residues" evidence="1">
    <location>
        <begin position="470"/>
        <end position="480"/>
    </location>
</feature>
<accession>A0AAE1AKD5</accession>
<gene>
    <name evidence="2" type="ORF">RRG08_029258</name>
</gene>
<comment type="caution">
    <text evidence="2">The sequence shown here is derived from an EMBL/GenBank/DDBJ whole genome shotgun (WGS) entry which is preliminary data.</text>
</comment>
<dbReference type="EMBL" id="JAWDGP010001738">
    <property type="protein sequence ID" value="KAK3788811.1"/>
    <property type="molecule type" value="Genomic_DNA"/>
</dbReference>
<dbReference type="Proteomes" id="UP001283361">
    <property type="component" value="Unassembled WGS sequence"/>
</dbReference>
<sequence>MPAVACPIPGCEYVTDDLDAAIVAALITAHTTTHTQGATAAAKVDRVKRPVISAAGTSEEWEYFLSRWLDYIDATKLTGRDKVLQLLECCDEPLRKDLTRSVGGSLTKKTDRDEPIRTFGARLAGQAGVCKFTIKCPSDTCGCEVNYTEAIVRDTLIRGVADPDIQLDLLSHKKQDMSLEDMLQFVEAKEAKEAGKRLASRLLDTHTTDATSDMVNTTSSSYQRNKRLSVKVDQKGLCTYCGKAGHGERSLARFRKTDCPAYGHKCQLCSKDHHFESVCRSKDRPLKRRPKPSSENCEGAVFDTLCMMTSSLRGKANKSISIDHHLSDNMSKTWMKRSSQPQPFVSLTIRASHRDYRALGFTLGTPSKSVNQPAMADTGCQSCLAGIIELYRLGLTPSDLIPVTMRMHAADNKDMNILGATMLHITAKNANGRIFETRQMVYITDCSEKFFFSRGACVDLCDAVLRNETGSPDSSPTNLYLPTPPETTASTTPSTIPCNRRKQGKIAEVSIGLLQIQHVQYMRPPAPSPHGGSPRWS</sequence>
<evidence type="ECO:0000313" key="2">
    <source>
        <dbReference type="EMBL" id="KAK3788811.1"/>
    </source>
</evidence>
<proteinExistence type="predicted"/>
<feature type="region of interest" description="Disordered" evidence="1">
    <location>
        <begin position="470"/>
        <end position="498"/>
    </location>
</feature>
<evidence type="ECO:0000256" key="1">
    <source>
        <dbReference type="SAM" id="MobiDB-lite"/>
    </source>
</evidence>
<feature type="compositionally biased region" description="Low complexity" evidence="1">
    <location>
        <begin position="486"/>
        <end position="497"/>
    </location>
</feature>
<name>A0AAE1AKD5_9GAST</name>
<protein>
    <submittedName>
        <fullName evidence="2">Uncharacterized protein</fullName>
    </submittedName>
</protein>